<dbReference type="PANTHER" id="PTHR23020">
    <property type="entry name" value="UNCHARACTERIZED NUCLEAR HORMONE RECEPTOR-RELATED"/>
    <property type="match status" value="1"/>
</dbReference>
<comment type="caution">
    <text evidence="2">The sequence shown here is derived from an EMBL/GenBank/DDBJ whole genome shotgun (WGS) entry which is preliminary data.</text>
</comment>
<protein>
    <recommendedName>
        <fullName evidence="1">CHK kinase-like domain-containing protein</fullName>
    </recommendedName>
</protein>
<dbReference type="InterPro" id="IPR015897">
    <property type="entry name" value="CHK_kinase-like"/>
</dbReference>
<dbReference type="PANTHER" id="PTHR23020:SF41">
    <property type="entry name" value="AMINOGLYCOSIDE PHOSPHOTRANSFERASE DOMAIN-CONTAINING PROTEIN"/>
    <property type="match status" value="1"/>
</dbReference>
<dbReference type="SUPFAM" id="SSF56112">
    <property type="entry name" value="Protein kinase-like (PK-like)"/>
    <property type="match status" value="1"/>
</dbReference>
<dbReference type="InterPro" id="IPR052961">
    <property type="entry name" value="Oxido-Kinase-like_Enzymes"/>
</dbReference>
<dbReference type="EMBL" id="AZBU02000007">
    <property type="protein sequence ID" value="TKR70590.1"/>
    <property type="molecule type" value="Genomic_DNA"/>
</dbReference>
<evidence type="ECO:0000313" key="2">
    <source>
        <dbReference type="EMBL" id="TKR70590.1"/>
    </source>
</evidence>
<dbReference type="AlphaFoldDB" id="A0A4U5MM74"/>
<dbReference type="Pfam" id="PF07914">
    <property type="entry name" value="DUF1679"/>
    <property type="match status" value="1"/>
</dbReference>
<dbReference type="SMART" id="SM00587">
    <property type="entry name" value="CHK"/>
    <property type="match status" value="1"/>
</dbReference>
<accession>A0A4U5MM74</accession>
<organism evidence="2 3">
    <name type="scientific">Steinernema carpocapsae</name>
    <name type="common">Entomopathogenic nematode</name>
    <dbReference type="NCBI Taxonomy" id="34508"/>
    <lineage>
        <taxon>Eukaryota</taxon>
        <taxon>Metazoa</taxon>
        <taxon>Ecdysozoa</taxon>
        <taxon>Nematoda</taxon>
        <taxon>Chromadorea</taxon>
        <taxon>Rhabditida</taxon>
        <taxon>Tylenchina</taxon>
        <taxon>Panagrolaimomorpha</taxon>
        <taxon>Strongyloidoidea</taxon>
        <taxon>Steinernematidae</taxon>
        <taxon>Steinernema</taxon>
    </lineage>
</organism>
<feature type="domain" description="CHK kinase-like" evidence="1">
    <location>
        <begin position="107"/>
        <end position="295"/>
    </location>
</feature>
<reference evidence="2 3" key="1">
    <citation type="journal article" date="2015" name="Genome Biol.">
        <title>Comparative genomics of Steinernema reveals deeply conserved gene regulatory networks.</title>
        <authorList>
            <person name="Dillman A.R."/>
            <person name="Macchietto M."/>
            <person name="Porter C.F."/>
            <person name="Rogers A."/>
            <person name="Williams B."/>
            <person name="Antoshechkin I."/>
            <person name="Lee M.M."/>
            <person name="Goodwin Z."/>
            <person name="Lu X."/>
            <person name="Lewis E.E."/>
            <person name="Goodrich-Blair H."/>
            <person name="Stock S.P."/>
            <person name="Adams B.J."/>
            <person name="Sternberg P.W."/>
            <person name="Mortazavi A."/>
        </authorList>
    </citation>
    <scope>NUCLEOTIDE SEQUENCE [LARGE SCALE GENOMIC DNA]</scope>
    <source>
        <strain evidence="2 3">ALL</strain>
    </source>
</reference>
<name>A0A4U5MM74_STECR</name>
<keyword evidence="3" id="KW-1185">Reference proteome</keyword>
<gene>
    <name evidence="2" type="ORF">L596_022595</name>
</gene>
<dbReference type="OrthoDB" id="5777157at2759"/>
<proteinExistence type="predicted"/>
<sequence>MTLAMLKSYSEDDTTQIGAGQGMLSKVFNHVLQLSNGETHSVIVKIPGGYFEENQDDANEHKKPLPYRAHNRECKFFNDFPHLNEYIQAPYVYLAVPYDDPKRDPVVVMESLVGRTKVGSVSDSFTSEQLFNIAKDIAKFQSYFLTMADQSYVDKYPMDIVDEVDDIKFFKEHFDQIGDYGDGSLKPLVSELSPILFNLKVWHYTTHKAYKSLGLPPVMCNDDTWVNNILWNLNEDGSISNHVGGYIDWQFAHAGCLPIDLVCSLVLCVKPSLQREIQYKVLQVYYDTLKKEVEKKGGKIDFNLDQVKKCYQANFCGIVARDLGFQPLSLKQGSSKFDDWTMKAKQEEMFIKCKLMLEQTAEFVKTLPKKLLE</sequence>
<dbReference type="InterPro" id="IPR012877">
    <property type="entry name" value="Dhs-27"/>
</dbReference>
<evidence type="ECO:0000259" key="1">
    <source>
        <dbReference type="SMART" id="SM00587"/>
    </source>
</evidence>
<dbReference type="Proteomes" id="UP000298663">
    <property type="component" value="Unassembled WGS sequence"/>
</dbReference>
<evidence type="ECO:0000313" key="3">
    <source>
        <dbReference type="Proteomes" id="UP000298663"/>
    </source>
</evidence>
<dbReference type="InterPro" id="IPR011009">
    <property type="entry name" value="Kinase-like_dom_sf"/>
</dbReference>
<reference evidence="2 3" key="2">
    <citation type="journal article" date="2019" name="G3 (Bethesda)">
        <title>Hybrid Assembly of the Genome of the Entomopathogenic Nematode Steinernema carpocapsae Identifies the X-Chromosome.</title>
        <authorList>
            <person name="Serra L."/>
            <person name="Macchietto M."/>
            <person name="Macias-Munoz A."/>
            <person name="McGill C.J."/>
            <person name="Rodriguez I.M."/>
            <person name="Rodriguez B."/>
            <person name="Murad R."/>
            <person name="Mortazavi A."/>
        </authorList>
    </citation>
    <scope>NUCLEOTIDE SEQUENCE [LARGE SCALE GENOMIC DNA]</scope>
    <source>
        <strain evidence="2 3">ALL</strain>
    </source>
</reference>